<gene>
    <name evidence="2" type="ORF">TTEB3V08_LOCUS12239</name>
</gene>
<proteinExistence type="predicted"/>
<protein>
    <submittedName>
        <fullName evidence="2">Uncharacterized protein</fullName>
    </submittedName>
</protein>
<accession>A0A7R9ITE8</accession>
<feature type="compositionally biased region" description="Basic and acidic residues" evidence="1">
    <location>
        <begin position="198"/>
        <end position="220"/>
    </location>
</feature>
<organism evidence="2">
    <name type="scientific">Timema tahoe</name>
    <dbReference type="NCBI Taxonomy" id="61484"/>
    <lineage>
        <taxon>Eukaryota</taxon>
        <taxon>Metazoa</taxon>
        <taxon>Ecdysozoa</taxon>
        <taxon>Arthropoda</taxon>
        <taxon>Hexapoda</taxon>
        <taxon>Insecta</taxon>
        <taxon>Pterygota</taxon>
        <taxon>Neoptera</taxon>
        <taxon>Polyneoptera</taxon>
        <taxon>Phasmatodea</taxon>
        <taxon>Timematodea</taxon>
        <taxon>Timematoidea</taxon>
        <taxon>Timematidae</taxon>
        <taxon>Timema</taxon>
    </lineage>
</organism>
<dbReference type="AlphaFoldDB" id="A0A7R9ITE8"/>
<feature type="region of interest" description="Disordered" evidence="1">
    <location>
        <begin position="194"/>
        <end position="220"/>
    </location>
</feature>
<reference evidence="2" key="1">
    <citation type="submission" date="2020-11" db="EMBL/GenBank/DDBJ databases">
        <authorList>
            <person name="Tran Van P."/>
        </authorList>
    </citation>
    <scope>NUCLEOTIDE SEQUENCE</scope>
</reference>
<sequence length="283" mass="31364">MEYPIKGHYDQLHCNFCVAKYIGLTTGTLGQQMRGHCFDSNHNDPDKPVALHAQTHNSDFDSCYSARVISPIVALLPSLVDDIEEGELVKSDPEIEKQLLRCLCEVALTLPATSQGLAAAVGRQLDKHILHITVTNLLQKFHTQQLISVKDVSKDGKTHLEVVSAEHAKLVAMVNLVAESTTIHLLEEKTASNKKRKLEGEATKTSCPEKDDIKEKKKDPRAADLMSLLSMPSIREKENKKVGEEILELLSKPTAKERSLAERFRSQGACNGYLNRLEGNTST</sequence>
<evidence type="ECO:0000256" key="1">
    <source>
        <dbReference type="SAM" id="MobiDB-lite"/>
    </source>
</evidence>
<evidence type="ECO:0000313" key="2">
    <source>
        <dbReference type="EMBL" id="CAD7464360.1"/>
    </source>
</evidence>
<name>A0A7R9ITE8_9NEOP</name>
<dbReference type="EMBL" id="OE013128">
    <property type="protein sequence ID" value="CAD7464360.1"/>
    <property type="molecule type" value="Genomic_DNA"/>
</dbReference>